<dbReference type="InterPro" id="IPR000182">
    <property type="entry name" value="GNAT_dom"/>
</dbReference>
<dbReference type="Proteomes" id="UP001597212">
    <property type="component" value="Unassembled WGS sequence"/>
</dbReference>
<feature type="domain" description="N-acetyltransferase" evidence="1">
    <location>
        <begin position="28"/>
        <end position="177"/>
    </location>
</feature>
<organism evidence="2 3">
    <name type="scientific">Lacticaseibacillus hegangensis</name>
    <dbReference type="NCBI Taxonomy" id="2486010"/>
    <lineage>
        <taxon>Bacteria</taxon>
        <taxon>Bacillati</taxon>
        <taxon>Bacillota</taxon>
        <taxon>Bacilli</taxon>
        <taxon>Lactobacillales</taxon>
        <taxon>Lactobacillaceae</taxon>
        <taxon>Lacticaseibacillus</taxon>
    </lineage>
</organism>
<name>A0ABW4CST0_9LACO</name>
<accession>A0ABW4CST0</accession>
<dbReference type="InterPro" id="IPR016181">
    <property type="entry name" value="Acyl_CoA_acyltransferase"/>
</dbReference>
<sequence length="177" mass="20076">MAIEINRITQVNKAALRLPNQPFKRFGTLLVTRTETGWHHQEQLSDQTFEQTFPEENYQLSAIDAAGFALGAFEGSRCVALATFEYDFHFNRYLYLADLKVDPPFRRQGIAANLLNAAEPLAKAHHKRGLCTIAQGSNLGANRFYLAAGFHIGGLNTNDYRFTSQEGDTDIYYYRDF</sequence>
<reference evidence="3" key="1">
    <citation type="journal article" date="2019" name="Int. J. Syst. Evol. Microbiol.">
        <title>The Global Catalogue of Microorganisms (GCM) 10K type strain sequencing project: providing services to taxonomists for standard genome sequencing and annotation.</title>
        <authorList>
            <consortium name="The Broad Institute Genomics Platform"/>
            <consortium name="The Broad Institute Genome Sequencing Center for Infectious Disease"/>
            <person name="Wu L."/>
            <person name="Ma J."/>
        </authorList>
    </citation>
    <scope>NUCLEOTIDE SEQUENCE [LARGE SCALE GENOMIC DNA]</scope>
    <source>
        <strain evidence="3">CCM 8912</strain>
    </source>
</reference>
<dbReference type="CDD" id="cd04301">
    <property type="entry name" value="NAT_SF"/>
    <property type="match status" value="1"/>
</dbReference>
<dbReference type="Pfam" id="PF00583">
    <property type="entry name" value="Acetyltransf_1"/>
    <property type="match status" value="1"/>
</dbReference>
<evidence type="ECO:0000313" key="2">
    <source>
        <dbReference type="EMBL" id="MFD1439799.1"/>
    </source>
</evidence>
<gene>
    <name evidence="2" type="ORF">ACFQ5K_00130</name>
</gene>
<dbReference type="Gene3D" id="3.40.630.30">
    <property type="match status" value="1"/>
</dbReference>
<protein>
    <submittedName>
        <fullName evidence="2">GNAT family N-acetyltransferase</fullName>
    </submittedName>
</protein>
<proteinExistence type="predicted"/>
<dbReference type="EMBL" id="JBHTOK010000002">
    <property type="protein sequence ID" value="MFD1439799.1"/>
    <property type="molecule type" value="Genomic_DNA"/>
</dbReference>
<keyword evidence="3" id="KW-1185">Reference proteome</keyword>
<comment type="caution">
    <text evidence="2">The sequence shown here is derived from an EMBL/GenBank/DDBJ whole genome shotgun (WGS) entry which is preliminary data.</text>
</comment>
<evidence type="ECO:0000313" key="3">
    <source>
        <dbReference type="Proteomes" id="UP001597212"/>
    </source>
</evidence>
<dbReference type="RefSeq" id="WP_225419360.1">
    <property type="nucleotide sequence ID" value="NZ_JBHTOK010000002.1"/>
</dbReference>
<dbReference type="PROSITE" id="PS51186">
    <property type="entry name" value="GNAT"/>
    <property type="match status" value="1"/>
</dbReference>
<dbReference type="SUPFAM" id="SSF55729">
    <property type="entry name" value="Acyl-CoA N-acyltransferases (Nat)"/>
    <property type="match status" value="1"/>
</dbReference>
<evidence type="ECO:0000259" key="1">
    <source>
        <dbReference type="PROSITE" id="PS51186"/>
    </source>
</evidence>